<evidence type="ECO:0000313" key="1">
    <source>
        <dbReference type="EMBL" id="CAJ0599113.1"/>
    </source>
</evidence>
<protein>
    <submittedName>
        <fullName evidence="1">Uncharacterized protein</fullName>
    </submittedName>
</protein>
<feature type="non-terminal residue" evidence="1">
    <location>
        <position position="63"/>
    </location>
</feature>
<organism evidence="1 2">
    <name type="scientific">Cylicocyclus nassatus</name>
    <name type="common">Nematode worm</name>
    <dbReference type="NCBI Taxonomy" id="53992"/>
    <lineage>
        <taxon>Eukaryota</taxon>
        <taxon>Metazoa</taxon>
        <taxon>Ecdysozoa</taxon>
        <taxon>Nematoda</taxon>
        <taxon>Chromadorea</taxon>
        <taxon>Rhabditida</taxon>
        <taxon>Rhabditina</taxon>
        <taxon>Rhabditomorpha</taxon>
        <taxon>Strongyloidea</taxon>
        <taxon>Strongylidae</taxon>
        <taxon>Cylicocyclus</taxon>
    </lineage>
</organism>
<reference evidence="1" key="1">
    <citation type="submission" date="2023-07" db="EMBL/GenBank/DDBJ databases">
        <authorList>
            <consortium name="CYATHOMIX"/>
        </authorList>
    </citation>
    <scope>NUCLEOTIDE SEQUENCE</scope>
    <source>
        <strain evidence="1">N/A</strain>
    </source>
</reference>
<keyword evidence="2" id="KW-1185">Reference proteome</keyword>
<evidence type="ECO:0000313" key="2">
    <source>
        <dbReference type="Proteomes" id="UP001176961"/>
    </source>
</evidence>
<feature type="non-terminal residue" evidence="1">
    <location>
        <position position="1"/>
    </location>
</feature>
<comment type="caution">
    <text evidence="1">The sequence shown here is derived from an EMBL/GenBank/DDBJ whole genome shotgun (WGS) entry which is preliminary data.</text>
</comment>
<proteinExistence type="predicted"/>
<dbReference type="AlphaFoldDB" id="A0AA36GVK7"/>
<accession>A0AA36GVK7</accession>
<sequence length="63" mass="7035">PERASLLSSKKKRVVIESIEGSIITKEDLVIERTDCNEEEVEGGSSIILSTYMSFDLSRNLMS</sequence>
<dbReference type="Proteomes" id="UP001176961">
    <property type="component" value="Unassembled WGS sequence"/>
</dbReference>
<dbReference type="EMBL" id="CATQJL010000223">
    <property type="protein sequence ID" value="CAJ0599113.1"/>
    <property type="molecule type" value="Genomic_DNA"/>
</dbReference>
<name>A0AA36GVK7_CYLNA</name>
<gene>
    <name evidence="1" type="ORF">CYNAS_LOCUS11096</name>
</gene>